<comment type="subcellular location">
    <subcellularLocation>
        <location evidence="1">Cell membrane</location>
        <topology evidence="1">Single-pass type II membrane protein</topology>
    </subcellularLocation>
</comment>
<dbReference type="PANTHER" id="PTHR38035:SF1">
    <property type="entry name" value="ANCILLARY SECYEG TRANSLOCON SUBUNIT"/>
    <property type="match status" value="1"/>
</dbReference>
<feature type="transmembrane region" description="Helical" evidence="9">
    <location>
        <begin position="25"/>
        <end position="45"/>
    </location>
</feature>
<evidence type="ECO:0000256" key="6">
    <source>
        <dbReference type="ARBA" id="ARBA00023186"/>
    </source>
</evidence>
<dbReference type="InterPro" id="IPR018704">
    <property type="entry name" value="SecYEG/CpoB_TPR"/>
</dbReference>
<keyword evidence="3 9" id="KW-0812">Transmembrane</keyword>
<dbReference type="RefSeq" id="WP_149104595.1">
    <property type="nucleotide sequence ID" value="NZ_VTFT01000002.1"/>
</dbReference>
<name>A0A5D4XGX9_9GAMM</name>
<keyword evidence="12" id="KW-1185">Reference proteome</keyword>
<dbReference type="Gene3D" id="1.25.40.10">
    <property type="entry name" value="Tetratricopeptide repeat domain"/>
    <property type="match status" value="1"/>
</dbReference>
<evidence type="ECO:0000256" key="5">
    <source>
        <dbReference type="ARBA" id="ARBA00023136"/>
    </source>
</evidence>
<evidence type="ECO:0000259" key="10">
    <source>
        <dbReference type="Pfam" id="PF09976"/>
    </source>
</evidence>
<comment type="caution">
    <text evidence="11">The sequence shown here is derived from an EMBL/GenBank/DDBJ whole genome shotgun (WGS) entry which is preliminary data.</text>
</comment>
<keyword evidence="5 9" id="KW-0472">Membrane</keyword>
<accession>A0A5D4XGX9</accession>
<evidence type="ECO:0000256" key="2">
    <source>
        <dbReference type="ARBA" id="ARBA00022475"/>
    </source>
</evidence>
<evidence type="ECO:0000313" key="11">
    <source>
        <dbReference type="EMBL" id="TYT23896.1"/>
    </source>
</evidence>
<comment type="similarity">
    <text evidence="7">Belongs to the YfgM family.</text>
</comment>
<evidence type="ECO:0000313" key="12">
    <source>
        <dbReference type="Proteomes" id="UP000324973"/>
    </source>
</evidence>
<dbReference type="PANTHER" id="PTHR38035">
    <property type="entry name" value="UPF0070 PROTEIN YFGM"/>
    <property type="match status" value="1"/>
</dbReference>
<organism evidence="11 12">
    <name type="scientific">Luteimonas viscosa</name>
    <dbReference type="NCBI Taxonomy" id="1132694"/>
    <lineage>
        <taxon>Bacteria</taxon>
        <taxon>Pseudomonadati</taxon>
        <taxon>Pseudomonadota</taxon>
        <taxon>Gammaproteobacteria</taxon>
        <taxon>Lysobacterales</taxon>
        <taxon>Lysobacteraceae</taxon>
        <taxon>Luteimonas</taxon>
    </lineage>
</organism>
<dbReference type="InterPro" id="IPR026039">
    <property type="entry name" value="YfgM"/>
</dbReference>
<dbReference type="AlphaFoldDB" id="A0A5D4XGX9"/>
<reference evidence="11 12" key="1">
    <citation type="submission" date="2019-08" db="EMBL/GenBank/DDBJ databases">
        <title>Luteimonas viscosus sp. nov., isolated from soil of a sunflower field.</title>
        <authorList>
            <person name="Jianli Z."/>
            <person name="Ying Z."/>
        </authorList>
    </citation>
    <scope>NUCLEOTIDE SEQUENCE [LARGE SCALE GENOMIC DNA]</scope>
    <source>
        <strain evidence="11 12">XBU10</strain>
    </source>
</reference>
<proteinExistence type="inferred from homology"/>
<keyword evidence="2" id="KW-1003">Cell membrane</keyword>
<sequence length="210" mass="22286">MALDELLDEHEQGEKVRDWLKQNSLGLIGGLALGLALIGGGKWWMQRAHQERVATGETYDTVQKTLQAGDLEKARTEAAPLAGTAYAALAALDLAKAQLDAGKRDEAIATLRAAGSEDPGLAAVIRQRLARLLVDAGKGEEALTLLAGAEDASSIETRGDARFALGKTEEARTDYEEALRKLDVAAPQRQLLELKLTQAGGSPDTTGNES</sequence>
<evidence type="ECO:0000256" key="8">
    <source>
        <dbReference type="ARBA" id="ARBA00024235"/>
    </source>
</evidence>
<dbReference type="SUPFAM" id="SSF48452">
    <property type="entry name" value="TPR-like"/>
    <property type="match status" value="1"/>
</dbReference>
<gene>
    <name evidence="11" type="ORF">FZO89_16915</name>
</gene>
<evidence type="ECO:0000256" key="7">
    <source>
        <dbReference type="ARBA" id="ARBA00024197"/>
    </source>
</evidence>
<dbReference type="Pfam" id="PF09976">
    <property type="entry name" value="TPR_21"/>
    <property type="match status" value="1"/>
</dbReference>
<evidence type="ECO:0000256" key="3">
    <source>
        <dbReference type="ARBA" id="ARBA00022692"/>
    </source>
</evidence>
<evidence type="ECO:0000256" key="1">
    <source>
        <dbReference type="ARBA" id="ARBA00004401"/>
    </source>
</evidence>
<dbReference type="OrthoDB" id="9789675at2"/>
<protein>
    <recommendedName>
        <fullName evidence="8">Ancillary SecYEG translocon subunit</fullName>
    </recommendedName>
</protein>
<dbReference type="InterPro" id="IPR011990">
    <property type="entry name" value="TPR-like_helical_dom_sf"/>
</dbReference>
<dbReference type="EMBL" id="VTFT01000002">
    <property type="protein sequence ID" value="TYT23896.1"/>
    <property type="molecule type" value="Genomic_DNA"/>
</dbReference>
<dbReference type="GO" id="GO:0044877">
    <property type="term" value="F:protein-containing complex binding"/>
    <property type="evidence" value="ECO:0007669"/>
    <property type="project" value="InterPro"/>
</dbReference>
<dbReference type="Proteomes" id="UP000324973">
    <property type="component" value="Unassembled WGS sequence"/>
</dbReference>
<evidence type="ECO:0000256" key="4">
    <source>
        <dbReference type="ARBA" id="ARBA00022989"/>
    </source>
</evidence>
<evidence type="ECO:0000256" key="9">
    <source>
        <dbReference type="SAM" id="Phobius"/>
    </source>
</evidence>
<feature type="domain" description="Ancillary SecYEG translocon subunit/Cell division coordinator CpoB TPR" evidence="10">
    <location>
        <begin position="17"/>
        <end position="198"/>
    </location>
</feature>
<dbReference type="GO" id="GO:0005886">
    <property type="term" value="C:plasma membrane"/>
    <property type="evidence" value="ECO:0007669"/>
    <property type="project" value="UniProtKB-SubCell"/>
</dbReference>
<keyword evidence="4 9" id="KW-1133">Transmembrane helix</keyword>
<keyword evidence="6" id="KW-0143">Chaperone</keyword>